<dbReference type="Gene3D" id="1.25.10.10">
    <property type="entry name" value="Leucine-rich Repeat Variant"/>
    <property type="match status" value="1"/>
</dbReference>
<feature type="transmembrane region" description="Helical" evidence="4">
    <location>
        <begin position="92"/>
        <end position="110"/>
    </location>
</feature>
<dbReference type="InterPro" id="IPR011701">
    <property type="entry name" value="MFS"/>
</dbReference>
<dbReference type="AlphaFoldDB" id="A0A7C3I8C5"/>
<dbReference type="InterPro" id="IPR036259">
    <property type="entry name" value="MFS_trans_sf"/>
</dbReference>
<gene>
    <name evidence="5" type="ORF">ENS59_12685</name>
</gene>
<dbReference type="InterPro" id="IPR004155">
    <property type="entry name" value="PBS_lyase_HEAT"/>
</dbReference>
<dbReference type="InterPro" id="IPR052528">
    <property type="entry name" value="Sugar_transport-like"/>
</dbReference>
<evidence type="ECO:0000256" key="3">
    <source>
        <dbReference type="ARBA" id="ARBA00023136"/>
    </source>
</evidence>
<dbReference type="InterPro" id="IPR011989">
    <property type="entry name" value="ARM-like"/>
</dbReference>
<evidence type="ECO:0000256" key="4">
    <source>
        <dbReference type="SAM" id="Phobius"/>
    </source>
</evidence>
<comment type="caution">
    <text evidence="5">The sequence shown here is derived from an EMBL/GenBank/DDBJ whole genome shotgun (WGS) entry which is preliminary data.</text>
</comment>
<dbReference type="SUPFAM" id="SSF103473">
    <property type="entry name" value="MFS general substrate transporter"/>
    <property type="match status" value="1"/>
</dbReference>
<dbReference type="Pfam" id="PF07690">
    <property type="entry name" value="MFS_1"/>
    <property type="match status" value="1"/>
</dbReference>
<evidence type="ECO:0000313" key="5">
    <source>
        <dbReference type="EMBL" id="HFH30342.1"/>
    </source>
</evidence>
<reference evidence="5" key="1">
    <citation type="journal article" date="2020" name="mSystems">
        <title>Genome- and Community-Level Interaction Insights into Carbon Utilization and Element Cycling Functions of Hydrothermarchaeota in Hydrothermal Sediment.</title>
        <authorList>
            <person name="Zhou Z."/>
            <person name="Liu Y."/>
            <person name="Xu W."/>
            <person name="Pan J."/>
            <person name="Luo Z.H."/>
            <person name="Li M."/>
        </authorList>
    </citation>
    <scope>NUCLEOTIDE SEQUENCE [LARGE SCALE GENOMIC DNA]</scope>
    <source>
        <strain evidence="5">SpSt-503</strain>
    </source>
</reference>
<dbReference type="PANTHER" id="PTHR23526">
    <property type="entry name" value="INTEGRAL MEMBRANE TRANSPORT PROTEIN-RELATED"/>
    <property type="match status" value="1"/>
</dbReference>
<feature type="transmembrane region" description="Helical" evidence="4">
    <location>
        <begin position="20"/>
        <end position="41"/>
    </location>
</feature>
<feature type="transmembrane region" description="Helical" evidence="4">
    <location>
        <begin position="399"/>
        <end position="423"/>
    </location>
</feature>
<evidence type="ECO:0000256" key="2">
    <source>
        <dbReference type="ARBA" id="ARBA00022989"/>
    </source>
</evidence>
<keyword evidence="3 4" id="KW-0472">Membrane</keyword>
<feature type="transmembrane region" description="Helical" evidence="4">
    <location>
        <begin position="53"/>
        <end position="80"/>
    </location>
</feature>
<proteinExistence type="predicted"/>
<dbReference type="SMART" id="SM00567">
    <property type="entry name" value="EZ_HEAT"/>
    <property type="match status" value="4"/>
</dbReference>
<dbReference type="Pfam" id="PF13646">
    <property type="entry name" value="HEAT_2"/>
    <property type="match status" value="1"/>
</dbReference>
<dbReference type="EMBL" id="DSVL01000388">
    <property type="protein sequence ID" value="HFH30342.1"/>
    <property type="molecule type" value="Genomic_DNA"/>
</dbReference>
<organism evidence="5">
    <name type="scientific">Gracilinema caldarium</name>
    <dbReference type="NCBI Taxonomy" id="215591"/>
    <lineage>
        <taxon>Bacteria</taxon>
        <taxon>Pseudomonadati</taxon>
        <taxon>Spirochaetota</taxon>
        <taxon>Spirochaetia</taxon>
        <taxon>Spirochaetales</taxon>
        <taxon>Breznakiellaceae</taxon>
        <taxon>Gracilinema</taxon>
    </lineage>
</organism>
<accession>A0A7C3I8C5</accession>
<feature type="transmembrane region" description="Helical" evidence="4">
    <location>
        <begin position="304"/>
        <end position="321"/>
    </location>
</feature>
<feature type="transmembrane region" description="Helical" evidence="4">
    <location>
        <begin position="273"/>
        <end position="292"/>
    </location>
</feature>
<keyword evidence="1 4" id="KW-0812">Transmembrane</keyword>
<protein>
    <submittedName>
        <fullName evidence="5">MFS transporter</fullName>
    </submittedName>
</protein>
<evidence type="ECO:0000256" key="1">
    <source>
        <dbReference type="ARBA" id="ARBA00022692"/>
    </source>
</evidence>
<dbReference type="PANTHER" id="PTHR23526:SF2">
    <property type="entry name" value="MAJOR FACILITATOR SUPERFAMILY (MFS) PROFILE DOMAIN-CONTAINING PROTEIN"/>
    <property type="match status" value="1"/>
</dbReference>
<feature type="transmembrane region" description="Helical" evidence="4">
    <location>
        <begin position="365"/>
        <end position="387"/>
    </location>
</feature>
<dbReference type="Gene3D" id="1.20.1250.20">
    <property type="entry name" value="MFS general substrate transporter like domains"/>
    <property type="match status" value="2"/>
</dbReference>
<feature type="transmembrane region" description="Helical" evidence="4">
    <location>
        <begin position="116"/>
        <end position="140"/>
    </location>
</feature>
<dbReference type="SUPFAM" id="SSF48371">
    <property type="entry name" value="ARM repeat"/>
    <property type="match status" value="1"/>
</dbReference>
<feature type="transmembrane region" description="Helical" evidence="4">
    <location>
        <begin position="187"/>
        <end position="211"/>
    </location>
</feature>
<feature type="transmembrane region" description="Helical" evidence="4">
    <location>
        <begin position="161"/>
        <end position="181"/>
    </location>
</feature>
<sequence length="788" mass="86824">MIFTPVKKLTPKQLNLAMKLNILTGCLATVWGIVCSPQPLFNVFVINHLGASASTLGLLVALLQLSGLFQLASIFIYGYARRRKPFFIAAHLIHRVLTLAIAAAAFMAAATGNTGWGIRAIMIAVPLSWVFMNASAAGWWSWVADLFPENIRGAFFLKRSSIINVINVIWFFLASMVLDLIKGPYTFWIYGAIFSIGALSGIVDIILNLFIPEPEPTEAAAFNPADAIEPLKNKNFIQFSIAVGLAIFSINLIGPFQSPFIVDPKGVAAPNTWLGIMFVISQLTWVVTAPFWGTIMDKWGRKPVVVLGCFFVLSWTGYFFLNHRTYIYILPLISIAAGLLAPAFWEGVNQMMLSLAPGKNRIAYVAWYMTLVGLVSSGGSLLGGALLDALSEFHVSLLHLSFSGFHVVQLGSMLMVIFSAWIISRVREGREREVGFVIGRVANPGILKTYACLDDLDTACDPGRTEQALRSIEAETGDLALDEIIARLDDPYLEIREEAARALGRIGSSYAVEPLIKRLGDSQTHFQIAVARALGKIQDRRAVGPLIECLTSTTSEALQEACIQALGDIGGEEAAEAVGDFYRHAPNDHLRAAAADAASRLGLFEATSELLPRLIAGKNSSIRRQYAIALGNLFGPPGDFYPFVSGSEGASADRISRLFHQLEWKIRSTNFKLHKTPFTKLSKTKIQNRIDTIREVREHLDAGQDLEALRKITGFAQDLLAEILGEAVESRQFQELAFRIDIHFGSFVWFLEETQKYLAGEAKRSADQGETLRLLTLLIVFFLESNWN</sequence>
<keyword evidence="2 4" id="KW-1133">Transmembrane helix</keyword>
<feature type="transmembrane region" description="Helical" evidence="4">
    <location>
        <begin position="327"/>
        <end position="345"/>
    </location>
</feature>
<dbReference type="GO" id="GO:0022857">
    <property type="term" value="F:transmembrane transporter activity"/>
    <property type="evidence" value="ECO:0007669"/>
    <property type="project" value="InterPro"/>
</dbReference>
<feature type="transmembrane region" description="Helical" evidence="4">
    <location>
        <begin position="236"/>
        <end position="253"/>
    </location>
</feature>
<dbReference type="InterPro" id="IPR016024">
    <property type="entry name" value="ARM-type_fold"/>
</dbReference>
<name>A0A7C3I8C5_9SPIR</name>